<comment type="caution">
    <text evidence="9">The sequence shown here is derived from an EMBL/GenBank/DDBJ whole genome shotgun (WGS) entry which is preliminary data.</text>
</comment>
<name>A0A9N9XZV6_9HYPO</name>
<evidence type="ECO:0000256" key="7">
    <source>
        <dbReference type="SAM" id="Phobius"/>
    </source>
</evidence>
<evidence type="ECO:0000256" key="3">
    <source>
        <dbReference type="ARBA" id="ARBA00022989"/>
    </source>
</evidence>
<dbReference type="OrthoDB" id="5283415at2759"/>
<feature type="region of interest" description="Disordered" evidence="6">
    <location>
        <begin position="404"/>
        <end position="433"/>
    </location>
</feature>
<sequence length="433" mass="48420">MDQSNLWERTTEYGPGPGPYPNVLDIPTPPLQAAGVFLMFFLPGIAVIIFALRVYTRVTMRTVGVDDYLCGLALVSFGDPCVINSVHVYATLISVKEDLQTDSEGIVFKLNYYGWEDDKVPEFDPSAGLWWNFFEQLCYNPVLALVKCSILVFLLRLGGINDTVFKVIWGLMIFTILHAIAVFFGALFQCVPIATNWHPELRKDPNTRCIDNSFHIIQSSITIATDVAILVLPFWIFLGLRMARGAKIAVLGVFLIGAFVPIVAIIRLVNIYRLLYLGEKARHYNIAYVWTAVEVNLAVISCSMPALRPLFSRWYPKFFGTDSGGKSNSTPYDNSLGQTSRVTAQNRSNVRDSHYALRDLNPASRKHDQHTEIRGISPSGSEEEIMTYNGILRTTNVAVQYEDTKKSDNDSHVSSDIAGVTAGNDKTHSEREF</sequence>
<gene>
    <name evidence="9" type="ORF">CBYS24578_00006666</name>
</gene>
<protein>
    <recommendedName>
        <fullName evidence="8">Rhodopsin domain-containing protein</fullName>
    </recommendedName>
</protein>
<evidence type="ECO:0000256" key="5">
    <source>
        <dbReference type="ARBA" id="ARBA00038359"/>
    </source>
</evidence>
<dbReference type="EMBL" id="CABFNO020001394">
    <property type="protein sequence ID" value="CAG9984985.1"/>
    <property type="molecule type" value="Genomic_DNA"/>
</dbReference>
<organism evidence="9 10">
    <name type="scientific">Clonostachys byssicola</name>
    <dbReference type="NCBI Taxonomy" id="160290"/>
    <lineage>
        <taxon>Eukaryota</taxon>
        <taxon>Fungi</taxon>
        <taxon>Dikarya</taxon>
        <taxon>Ascomycota</taxon>
        <taxon>Pezizomycotina</taxon>
        <taxon>Sordariomycetes</taxon>
        <taxon>Hypocreomycetidae</taxon>
        <taxon>Hypocreales</taxon>
        <taxon>Bionectriaceae</taxon>
        <taxon>Clonostachys</taxon>
    </lineage>
</organism>
<dbReference type="AlphaFoldDB" id="A0A9N9XZV6"/>
<feature type="transmembrane region" description="Helical" evidence="7">
    <location>
        <begin position="214"/>
        <end position="236"/>
    </location>
</feature>
<proteinExistence type="inferred from homology"/>
<feature type="transmembrane region" description="Helical" evidence="7">
    <location>
        <begin position="33"/>
        <end position="56"/>
    </location>
</feature>
<keyword evidence="4 7" id="KW-0472">Membrane</keyword>
<evidence type="ECO:0000256" key="6">
    <source>
        <dbReference type="SAM" id="MobiDB-lite"/>
    </source>
</evidence>
<evidence type="ECO:0000259" key="8">
    <source>
        <dbReference type="Pfam" id="PF20684"/>
    </source>
</evidence>
<reference evidence="9 10" key="2">
    <citation type="submission" date="2021-10" db="EMBL/GenBank/DDBJ databases">
        <authorList>
            <person name="Piombo E."/>
        </authorList>
    </citation>
    <scope>NUCLEOTIDE SEQUENCE [LARGE SCALE GENOMIC DNA]</scope>
</reference>
<evidence type="ECO:0000256" key="4">
    <source>
        <dbReference type="ARBA" id="ARBA00023136"/>
    </source>
</evidence>
<reference evidence="10" key="1">
    <citation type="submission" date="2019-06" db="EMBL/GenBank/DDBJ databases">
        <authorList>
            <person name="Broberg M."/>
        </authorList>
    </citation>
    <scope>NUCLEOTIDE SEQUENCE [LARGE SCALE GENOMIC DNA]</scope>
</reference>
<dbReference type="InterPro" id="IPR052337">
    <property type="entry name" value="SAT4-like"/>
</dbReference>
<feature type="domain" description="Rhodopsin" evidence="8">
    <location>
        <begin position="52"/>
        <end position="313"/>
    </location>
</feature>
<dbReference type="GO" id="GO:0016020">
    <property type="term" value="C:membrane"/>
    <property type="evidence" value="ECO:0007669"/>
    <property type="project" value="UniProtKB-SubCell"/>
</dbReference>
<evidence type="ECO:0000313" key="10">
    <source>
        <dbReference type="Proteomes" id="UP000754883"/>
    </source>
</evidence>
<dbReference type="Proteomes" id="UP000754883">
    <property type="component" value="Unassembled WGS sequence"/>
</dbReference>
<keyword evidence="10" id="KW-1185">Reference proteome</keyword>
<dbReference type="PANTHER" id="PTHR33048">
    <property type="entry name" value="PTH11-LIKE INTEGRAL MEMBRANE PROTEIN (AFU_ORTHOLOGUE AFUA_5G11245)"/>
    <property type="match status" value="1"/>
</dbReference>
<keyword evidence="2 7" id="KW-0812">Transmembrane</keyword>
<keyword evidence="3 7" id="KW-1133">Transmembrane helix</keyword>
<feature type="transmembrane region" description="Helical" evidence="7">
    <location>
        <begin position="68"/>
        <end position="90"/>
    </location>
</feature>
<evidence type="ECO:0000313" key="9">
    <source>
        <dbReference type="EMBL" id="CAG9984985.1"/>
    </source>
</evidence>
<comment type="subcellular location">
    <subcellularLocation>
        <location evidence="1">Membrane</location>
        <topology evidence="1">Multi-pass membrane protein</topology>
    </subcellularLocation>
</comment>
<feature type="transmembrane region" description="Helical" evidence="7">
    <location>
        <begin position="248"/>
        <end position="266"/>
    </location>
</feature>
<dbReference type="PANTHER" id="PTHR33048:SF47">
    <property type="entry name" value="INTEGRAL MEMBRANE PROTEIN-RELATED"/>
    <property type="match status" value="1"/>
</dbReference>
<evidence type="ECO:0000256" key="1">
    <source>
        <dbReference type="ARBA" id="ARBA00004141"/>
    </source>
</evidence>
<evidence type="ECO:0000256" key="2">
    <source>
        <dbReference type="ARBA" id="ARBA00022692"/>
    </source>
</evidence>
<dbReference type="Pfam" id="PF20684">
    <property type="entry name" value="Fung_rhodopsin"/>
    <property type="match status" value="1"/>
</dbReference>
<feature type="transmembrane region" description="Helical" evidence="7">
    <location>
        <begin position="133"/>
        <end position="155"/>
    </location>
</feature>
<comment type="similarity">
    <text evidence="5">Belongs to the SAT4 family.</text>
</comment>
<feature type="compositionally biased region" description="Basic and acidic residues" evidence="6">
    <location>
        <begin position="404"/>
        <end position="413"/>
    </location>
</feature>
<feature type="transmembrane region" description="Helical" evidence="7">
    <location>
        <begin position="167"/>
        <end position="194"/>
    </location>
</feature>
<dbReference type="InterPro" id="IPR049326">
    <property type="entry name" value="Rhodopsin_dom_fungi"/>
</dbReference>
<accession>A0A9N9XZV6</accession>